<dbReference type="Proteomes" id="UP001634394">
    <property type="component" value="Unassembled WGS sequence"/>
</dbReference>
<keyword evidence="7" id="KW-1185">Reference proteome</keyword>
<dbReference type="InterPro" id="IPR042333">
    <property type="entry name" value="LRAD2/Mig-13-like"/>
</dbReference>
<keyword evidence="4" id="KW-0812">Transmembrane</keyword>
<keyword evidence="1 3" id="KW-1015">Disulfide bond</keyword>
<dbReference type="InterPro" id="IPR036055">
    <property type="entry name" value="LDL_receptor-like_sf"/>
</dbReference>
<keyword evidence="5" id="KW-0732">Signal</keyword>
<keyword evidence="2" id="KW-0325">Glycoprotein</keyword>
<protein>
    <submittedName>
        <fullName evidence="6">Uncharacterized protein</fullName>
    </submittedName>
</protein>
<evidence type="ECO:0000256" key="3">
    <source>
        <dbReference type="PROSITE-ProRule" id="PRU00124"/>
    </source>
</evidence>
<dbReference type="PANTHER" id="PTHR24652:SF67">
    <property type="entry name" value="LOW-DENSITY LIPOPROTEIN RECEPTOR CLASS A DOMAIN-CONTAINING PROTEIN 2"/>
    <property type="match status" value="1"/>
</dbReference>
<comment type="caution">
    <text evidence="6">The sequence shown here is derived from an EMBL/GenBank/DDBJ whole genome shotgun (WGS) entry which is preliminary data.</text>
</comment>
<dbReference type="EMBL" id="JBJQND010000012">
    <property type="protein sequence ID" value="KAL3860652.1"/>
    <property type="molecule type" value="Genomic_DNA"/>
</dbReference>
<keyword evidence="4" id="KW-0472">Membrane</keyword>
<feature type="chain" id="PRO_5044772994" evidence="5">
    <location>
        <begin position="30"/>
        <end position="245"/>
    </location>
</feature>
<organism evidence="6 7">
    <name type="scientific">Sinanodonta woodiana</name>
    <name type="common">Chinese pond mussel</name>
    <name type="synonym">Anodonta woodiana</name>
    <dbReference type="NCBI Taxonomy" id="1069815"/>
    <lineage>
        <taxon>Eukaryota</taxon>
        <taxon>Metazoa</taxon>
        <taxon>Spiralia</taxon>
        <taxon>Lophotrochozoa</taxon>
        <taxon>Mollusca</taxon>
        <taxon>Bivalvia</taxon>
        <taxon>Autobranchia</taxon>
        <taxon>Heteroconchia</taxon>
        <taxon>Palaeoheterodonta</taxon>
        <taxon>Unionida</taxon>
        <taxon>Unionoidea</taxon>
        <taxon>Unionidae</taxon>
        <taxon>Unioninae</taxon>
        <taxon>Sinanodonta</taxon>
    </lineage>
</organism>
<dbReference type="SMART" id="SM00192">
    <property type="entry name" value="LDLa"/>
    <property type="match status" value="1"/>
</dbReference>
<dbReference type="InterPro" id="IPR023415">
    <property type="entry name" value="LDLR_class-A_CS"/>
</dbReference>
<accession>A0ABD3VGH2</accession>
<feature type="transmembrane region" description="Helical" evidence="4">
    <location>
        <begin position="61"/>
        <end position="81"/>
    </location>
</feature>
<keyword evidence="4" id="KW-1133">Transmembrane helix</keyword>
<dbReference type="Pfam" id="PF00057">
    <property type="entry name" value="Ldl_recept_a"/>
    <property type="match status" value="1"/>
</dbReference>
<gene>
    <name evidence="6" type="ORF">ACJMK2_010746</name>
</gene>
<dbReference type="PANTHER" id="PTHR24652">
    <property type="entry name" value="LOW-DENSITY LIPOPROTEIN RECEPTOR CLASS A DOMAIN-CONTAINING PROTEIN 2"/>
    <property type="match status" value="1"/>
</dbReference>
<feature type="signal peptide" evidence="5">
    <location>
        <begin position="1"/>
        <end position="29"/>
    </location>
</feature>
<evidence type="ECO:0000256" key="2">
    <source>
        <dbReference type="ARBA" id="ARBA00023180"/>
    </source>
</evidence>
<reference evidence="6 7" key="1">
    <citation type="submission" date="2024-11" db="EMBL/GenBank/DDBJ databases">
        <title>Chromosome-level genome assembly of the freshwater bivalve Anodonta woodiana.</title>
        <authorList>
            <person name="Chen X."/>
        </authorList>
    </citation>
    <scope>NUCLEOTIDE SEQUENCE [LARGE SCALE GENOMIC DNA]</scope>
    <source>
        <strain evidence="6">MN2024</strain>
        <tissue evidence="6">Gills</tissue>
    </source>
</reference>
<dbReference type="PROSITE" id="PS50068">
    <property type="entry name" value="LDLRA_2"/>
    <property type="match status" value="1"/>
</dbReference>
<dbReference type="SUPFAM" id="SSF57424">
    <property type="entry name" value="LDL receptor-like module"/>
    <property type="match status" value="1"/>
</dbReference>
<dbReference type="PROSITE" id="PS01209">
    <property type="entry name" value="LDLRA_1"/>
    <property type="match status" value="1"/>
</dbReference>
<dbReference type="FunFam" id="4.10.400.10:FF:000065">
    <property type="entry name" value="Transmembrane protease serine 7"/>
    <property type="match status" value="1"/>
</dbReference>
<evidence type="ECO:0000256" key="4">
    <source>
        <dbReference type="SAM" id="Phobius"/>
    </source>
</evidence>
<dbReference type="CDD" id="cd00112">
    <property type="entry name" value="LDLa"/>
    <property type="match status" value="1"/>
</dbReference>
<evidence type="ECO:0000256" key="1">
    <source>
        <dbReference type="ARBA" id="ARBA00023157"/>
    </source>
</evidence>
<dbReference type="InterPro" id="IPR002172">
    <property type="entry name" value="LDrepeatLR_classA_rpt"/>
</dbReference>
<evidence type="ECO:0000313" key="6">
    <source>
        <dbReference type="EMBL" id="KAL3860652.1"/>
    </source>
</evidence>
<feature type="disulfide bond" evidence="3">
    <location>
        <begin position="167"/>
        <end position="179"/>
    </location>
</feature>
<proteinExistence type="predicted"/>
<dbReference type="AlphaFoldDB" id="A0ABD3VGH2"/>
<feature type="transmembrane region" description="Helical" evidence="4">
    <location>
        <begin position="203"/>
        <end position="229"/>
    </location>
</feature>
<sequence>MSIAGRNTFTWTLMLFLPLVLVIPSESKGTKLYYMNDYCQSIISLQREAIRLDLFRGGSPYAGFGCNMSVHAMLVSVNGLVTTFRRMDTASSVFGTCTDTSSKLDIYDGPYYRTGLSLTGIYGLCGKYVPKKSYHTYSSYMTFGFKTGSSSYQSFEAIITPYHEGQCFKDEYKCNNGYCVASSLRCDGYNNCGDNSDEKNCKFLLTIGAIVGIVVGCVAFIAIIIGFVICCCCCPWCFSCEYQSI</sequence>
<dbReference type="Gene3D" id="4.10.400.10">
    <property type="entry name" value="Low-density Lipoprotein Receptor"/>
    <property type="match status" value="1"/>
</dbReference>
<name>A0ABD3VGH2_SINWO</name>
<feature type="disulfide bond" evidence="3">
    <location>
        <begin position="186"/>
        <end position="201"/>
    </location>
</feature>
<evidence type="ECO:0000313" key="7">
    <source>
        <dbReference type="Proteomes" id="UP001634394"/>
    </source>
</evidence>
<feature type="disulfide bond" evidence="3">
    <location>
        <begin position="174"/>
        <end position="192"/>
    </location>
</feature>
<evidence type="ECO:0000256" key="5">
    <source>
        <dbReference type="SAM" id="SignalP"/>
    </source>
</evidence>